<dbReference type="EMBL" id="JACGWL010000983">
    <property type="protein sequence ID" value="KAK4380972.1"/>
    <property type="molecule type" value="Genomic_DNA"/>
</dbReference>
<gene>
    <name evidence="1" type="ORF">Sango_3013000</name>
</gene>
<evidence type="ECO:0008006" key="3">
    <source>
        <dbReference type="Google" id="ProtNLM"/>
    </source>
</evidence>
<accession>A0AAE1T4C0</accession>
<dbReference type="PANTHER" id="PTHR33116:SF66">
    <property type="entry name" value="REVERSE TRANSCRIPTASE ZINC-BINDING DOMAIN-CONTAINING PROTEIN"/>
    <property type="match status" value="1"/>
</dbReference>
<name>A0AAE1T4C0_9LAMI</name>
<proteinExistence type="predicted"/>
<dbReference type="PANTHER" id="PTHR33116">
    <property type="entry name" value="REVERSE TRANSCRIPTASE ZINC-BINDING DOMAIN-CONTAINING PROTEIN-RELATED-RELATED"/>
    <property type="match status" value="1"/>
</dbReference>
<evidence type="ECO:0000313" key="2">
    <source>
        <dbReference type="Proteomes" id="UP001289374"/>
    </source>
</evidence>
<evidence type="ECO:0000313" key="1">
    <source>
        <dbReference type="EMBL" id="KAK4380972.1"/>
    </source>
</evidence>
<organism evidence="1 2">
    <name type="scientific">Sesamum angolense</name>
    <dbReference type="NCBI Taxonomy" id="2727404"/>
    <lineage>
        <taxon>Eukaryota</taxon>
        <taxon>Viridiplantae</taxon>
        <taxon>Streptophyta</taxon>
        <taxon>Embryophyta</taxon>
        <taxon>Tracheophyta</taxon>
        <taxon>Spermatophyta</taxon>
        <taxon>Magnoliopsida</taxon>
        <taxon>eudicotyledons</taxon>
        <taxon>Gunneridae</taxon>
        <taxon>Pentapetalae</taxon>
        <taxon>asterids</taxon>
        <taxon>lamiids</taxon>
        <taxon>Lamiales</taxon>
        <taxon>Pedaliaceae</taxon>
        <taxon>Sesamum</taxon>
    </lineage>
</organism>
<reference evidence="1" key="2">
    <citation type="journal article" date="2024" name="Plant">
        <title>Genomic evolution and insights into agronomic trait innovations of Sesamum species.</title>
        <authorList>
            <person name="Miao H."/>
            <person name="Wang L."/>
            <person name="Qu L."/>
            <person name="Liu H."/>
            <person name="Sun Y."/>
            <person name="Le M."/>
            <person name="Wang Q."/>
            <person name="Wei S."/>
            <person name="Zheng Y."/>
            <person name="Lin W."/>
            <person name="Duan Y."/>
            <person name="Cao H."/>
            <person name="Xiong S."/>
            <person name="Wang X."/>
            <person name="Wei L."/>
            <person name="Li C."/>
            <person name="Ma Q."/>
            <person name="Ju M."/>
            <person name="Zhao R."/>
            <person name="Li G."/>
            <person name="Mu C."/>
            <person name="Tian Q."/>
            <person name="Mei H."/>
            <person name="Zhang T."/>
            <person name="Gao T."/>
            <person name="Zhang H."/>
        </authorList>
    </citation>
    <scope>NUCLEOTIDE SEQUENCE</scope>
    <source>
        <strain evidence="1">K16</strain>
    </source>
</reference>
<comment type="caution">
    <text evidence="1">The sequence shown here is derived from an EMBL/GenBank/DDBJ whole genome shotgun (WGS) entry which is preliminary data.</text>
</comment>
<reference evidence="1" key="1">
    <citation type="submission" date="2020-06" db="EMBL/GenBank/DDBJ databases">
        <authorList>
            <person name="Li T."/>
            <person name="Hu X."/>
            <person name="Zhang T."/>
            <person name="Song X."/>
            <person name="Zhang H."/>
            <person name="Dai N."/>
            <person name="Sheng W."/>
            <person name="Hou X."/>
            <person name="Wei L."/>
        </authorList>
    </citation>
    <scope>NUCLEOTIDE SEQUENCE</scope>
    <source>
        <strain evidence="1">K16</strain>
        <tissue evidence="1">Leaf</tissue>
    </source>
</reference>
<keyword evidence="2" id="KW-1185">Reference proteome</keyword>
<dbReference type="AlphaFoldDB" id="A0AAE1T4C0"/>
<dbReference type="Proteomes" id="UP001289374">
    <property type="component" value="Unassembled WGS sequence"/>
</dbReference>
<sequence>MPGSFVGEGALQTHLPYAGNVRQYTRKTDFTSLYINVDCVRYSIGIVTSFHRSCTGIENNMLCDILAMTEFTKGEMPVRYLGIPLAAQRLSVRDYSPLVDQIANSISRWAAKSLSFAGRLELIRSVIQGVEYFWLQIFPPAVVVEKIHDLCGIFSGTRNEHRHALDTVGRRCLSQRRISLGLATEEGRLTIFNGLPKSATESLPPLARPRRQSSTWLNGATVKDLIRPKYMSTSGRNEQKQLGRR</sequence>
<protein>
    <recommendedName>
        <fullName evidence="3">Reverse transcriptase</fullName>
    </recommendedName>
</protein>